<evidence type="ECO:0000256" key="1">
    <source>
        <dbReference type="SAM" id="SignalP"/>
    </source>
</evidence>
<dbReference type="Gene3D" id="2.60.120.1130">
    <property type="match status" value="1"/>
</dbReference>
<feature type="signal peptide" evidence="1">
    <location>
        <begin position="1"/>
        <end position="21"/>
    </location>
</feature>
<keyword evidence="1" id="KW-0732">Signal</keyword>
<feature type="domain" description="DUF3857" evidence="2">
    <location>
        <begin position="71"/>
        <end position="194"/>
    </location>
</feature>
<protein>
    <submittedName>
        <fullName evidence="3">DUF3857 domain-containing protein</fullName>
    </submittedName>
</protein>
<evidence type="ECO:0000313" key="3">
    <source>
        <dbReference type="EMBL" id="NCD69229.1"/>
    </source>
</evidence>
<dbReference type="AlphaFoldDB" id="A0A965ZDU9"/>
<reference evidence="3" key="1">
    <citation type="submission" date="2020-01" db="EMBL/GenBank/DDBJ databases">
        <authorList>
            <person name="Seo Y.L."/>
        </authorList>
    </citation>
    <scope>NUCLEOTIDE SEQUENCE</scope>
    <source>
        <strain evidence="3">R11</strain>
    </source>
</reference>
<organism evidence="3 4">
    <name type="scientific">Mucilaginibacter agri</name>
    <dbReference type="NCBI Taxonomy" id="2695265"/>
    <lineage>
        <taxon>Bacteria</taxon>
        <taxon>Pseudomonadati</taxon>
        <taxon>Bacteroidota</taxon>
        <taxon>Sphingobacteriia</taxon>
        <taxon>Sphingobacteriales</taxon>
        <taxon>Sphingobacteriaceae</taxon>
        <taxon>Mucilaginibacter</taxon>
    </lineage>
</organism>
<gene>
    <name evidence="3" type="ORF">GSY63_07660</name>
</gene>
<dbReference type="Gene3D" id="2.60.40.3140">
    <property type="match status" value="1"/>
</dbReference>
<dbReference type="InterPro" id="IPR024618">
    <property type="entry name" value="DUF3857"/>
</dbReference>
<evidence type="ECO:0000313" key="4">
    <source>
        <dbReference type="Proteomes" id="UP000638732"/>
    </source>
</evidence>
<evidence type="ECO:0000259" key="2">
    <source>
        <dbReference type="Pfam" id="PF12969"/>
    </source>
</evidence>
<accession>A0A965ZDU9</accession>
<name>A0A965ZDU9_9SPHI</name>
<dbReference type="Gene3D" id="3.10.620.30">
    <property type="match status" value="1"/>
</dbReference>
<proteinExistence type="predicted"/>
<comment type="caution">
    <text evidence="3">The sequence shown here is derived from an EMBL/GenBank/DDBJ whole genome shotgun (WGS) entry which is preliminary data.</text>
</comment>
<reference evidence="3" key="2">
    <citation type="submission" date="2020-10" db="EMBL/GenBank/DDBJ databases">
        <title>Mucilaginibacter sp. nov., isolated from soil.</title>
        <authorList>
            <person name="Jeon C.O."/>
        </authorList>
    </citation>
    <scope>NUCLEOTIDE SEQUENCE</scope>
    <source>
        <strain evidence="3">R11</strain>
    </source>
</reference>
<dbReference type="Proteomes" id="UP000638732">
    <property type="component" value="Unassembled WGS sequence"/>
</dbReference>
<dbReference type="Pfam" id="PF12969">
    <property type="entry name" value="DUF3857"/>
    <property type="match status" value="1"/>
</dbReference>
<dbReference type="EMBL" id="WWEO01000041">
    <property type="protein sequence ID" value="NCD69229.1"/>
    <property type="molecule type" value="Genomic_DNA"/>
</dbReference>
<dbReference type="RefSeq" id="WP_166585214.1">
    <property type="nucleotide sequence ID" value="NZ_WWEO01000041.1"/>
</dbReference>
<keyword evidence="4" id="KW-1185">Reference proteome</keyword>
<feature type="chain" id="PRO_5036936746" evidence="1">
    <location>
        <begin position="22"/>
        <end position="647"/>
    </location>
</feature>
<sequence length="647" mass="74316">MRLFAPLIALGCTMLQLPVFAQTPNTPLPFGKVEIADLELQKCDFEPDANAMVLFEKGNLYFDSHLNIVLEYHKRVKIFNEHGKDQANVKIDFNGGNRYENINEIQAETINLNGGKPEITKVDKKQVFLQAIDKVQSQYTFSFPNVKPGSIIEYKYTRTIYSFVGMPEWYFQSYIPVRYSELDTNIPSIFTFNTHVHTSLPWAKYKTKTVLYNDLVEERALENVPSLRKEPYMTSEADNLQSIHFQLIAVAPSVNNTNTYDDTWTKVGKTFANYEDFGGQLNRYLTNEETIINKAKTFKSLDEKVNYIFNEVKNNLKWNNVDRWYTNDGTRAAWDKKSGNSAEVNLILYHLLKKVGIDVYPMVASTREHGKVNPAFPFIYQFNRAVVYLPVDSAKHYVLDATNKYNLFNEIPEELLNSYGLCIDKQKADYNLVYLEKLNPSVTSVYVNAQIKADGQMTGVASVNNYSYSRINALQAYKADGEKKYIEELAQHDNNLKISSLKLENLGIDSLPLTQNINFNLDLAGSDEHYIYFSPNIFTSLHNNPLLSESRSTIIDFGHLDKLSLAGQYKIPAGYKVSAFPKSGSLEMPDKSISLRRVIAEEDGIINVRYVIAHTKTYYIKEDYPQLHEFYKTMYQYLNEQIVLEKI</sequence>